<dbReference type="WBParaSite" id="HCON_00074990-00001">
    <property type="protein sequence ID" value="HCON_00074990-00001"/>
    <property type="gene ID" value="HCON_00074990"/>
</dbReference>
<evidence type="ECO:0000313" key="1">
    <source>
        <dbReference type="Proteomes" id="UP000025227"/>
    </source>
</evidence>
<dbReference type="OMA" id="ELYRKCT"/>
<name>A0A7I5E8W3_HAECO</name>
<keyword evidence="1" id="KW-1185">Reference proteome</keyword>
<evidence type="ECO:0000313" key="2">
    <source>
        <dbReference type="WBParaSite" id="HCON_00074990-00001"/>
    </source>
</evidence>
<sequence>MIVPHRVESVEGEDVEAENLMEIAPPSTITDRVIKLEEPDFSEDEVIKAIEIPALANIDENVEVNGIRIWPLVAEVVKLVHKPGVRELYRKCTALVLKENTNMLDSAISRRVAAEFKCHGVTASRLTNYARRVKRRLPSSSRRETVAVVDLDDKASNSKPEKLEERLIKNEDLEELKQTPHHVTLVNGPFHYVPIDRSEGSNDLILFNYLFMQFIQRTHEMYRIRVPDVDLGLLRGMVLQAFDGKRNISDIAGNHLPPLELRKVCNALASILHMQRSQTQMSQEMLICTIEFLKFYNKYCCPPPPSTAQ</sequence>
<organism evidence="1 2">
    <name type="scientific">Haemonchus contortus</name>
    <name type="common">Barber pole worm</name>
    <dbReference type="NCBI Taxonomy" id="6289"/>
    <lineage>
        <taxon>Eukaryota</taxon>
        <taxon>Metazoa</taxon>
        <taxon>Ecdysozoa</taxon>
        <taxon>Nematoda</taxon>
        <taxon>Chromadorea</taxon>
        <taxon>Rhabditida</taxon>
        <taxon>Rhabditina</taxon>
        <taxon>Rhabditomorpha</taxon>
        <taxon>Strongyloidea</taxon>
        <taxon>Trichostrongylidae</taxon>
        <taxon>Haemonchus</taxon>
    </lineage>
</organism>
<dbReference type="AlphaFoldDB" id="A0A7I5E8W3"/>
<protein>
    <submittedName>
        <fullName evidence="2">SPK domain-containing protein</fullName>
    </submittedName>
</protein>
<dbReference type="OrthoDB" id="10351910at2759"/>
<dbReference type="Proteomes" id="UP000025227">
    <property type="component" value="Unplaced"/>
</dbReference>
<accession>A0A7I5E8W3</accession>
<proteinExistence type="predicted"/>
<reference evidence="2" key="1">
    <citation type="submission" date="2020-12" db="UniProtKB">
        <authorList>
            <consortium name="WormBaseParasite"/>
        </authorList>
    </citation>
    <scope>IDENTIFICATION</scope>
    <source>
        <strain evidence="2">MHco3</strain>
    </source>
</reference>